<dbReference type="Proteomes" id="UP000263232">
    <property type="component" value="Chromosome"/>
</dbReference>
<evidence type="ECO:0000313" key="7">
    <source>
        <dbReference type="Proteomes" id="UP000263232"/>
    </source>
</evidence>
<dbReference type="InterPro" id="IPR029510">
    <property type="entry name" value="Ald_DH_CS_GLU"/>
</dbReference>
<dbReference type="InterPro" id="IPR016162">
    <property type="entry name" value="Ald_DH_N"/>
</dbReference>
<dbReference type="FunFam" id="3.40.605.10:FF:000007">
    <property type="entry name" value="NAD/NADP-dependent betaine aldehyde dehydrogenase"/>
    <property type="match status" value="1"/>
</dbReference>
<evidence type="ECO:0000313" key="6">
    <source>
        <dbReference type="EMBL" id="AXY25374.1"/>
    </source>
</evidence>
<dbReference type="Gene3D" id="3.40.309.10">
    <property type="entry name" value="Aldehyde Dehydrogenase, Chain A, domain 2"/>
    <property type="match status" value="1"/>
</dbReference>
<dbReference type="RefSeq" id="WP_118990286.1">
    <property type="nucleotide sequence ID" value="NZ_CP023434.1"/>
</dbReference>
<dbReference type="PANTHER" id="PTHR42804">
    <property type="entry name" value="ALDEHYDE DEHYDROGENASE"/>
    <property type="match status" value="1"/>
</dbReference>
<evidence type="ECO:0000256" key="4">
    <source>
        <dbReference type="RuleBase" id="RU003345"/>
    </source>
</evidence>
<dbReference type="GO" id="GO:0016620">
    <property type="term" value="F:oxidoreductase activity, acting on the aldehyde or oxo group of donors, NAD or NADP as acceptor"/>
    <property type="evidence" value="ECO:0007669"/>
    <property type="project" value="InterPro"/>
</dbReference>
<reference evidence="6 7" key="1">
    <citation type="submission" date="2017-09" db="EMBL/GenBank/DDBJ databases">
        <title>Complete genome sequence of Oxytococcus suis strain ZY16052.</title>
        <authorList>
            <person name="Li F."/>
        </authorList>
    </citation>
    <scope>NUCLEOTIDE SEQUENCE [LARGE SCALE GENOMIC DNA]</scope>
    <source>
        <strain evidence="6 7">ZY16052</strain>
    </source>
</reference>
<dbReference type="FunFam" id="3.40.309.10:FF:000012">
    <property type="entry name" value="Betaine aldehyde dehydrogenase"/>
    <property type="match status" value="1"/>
</dbReference>
<protein>
    <submittedName>
        <fullName evidence="6">Aldehyde dehydrogenase family protein</fullName>
    </submittedName>
</protein>
<evidence type="ECO:0000256" key="2">
    <source>
        <dbReference type="ARBA" id="ARBA00023002"/>
    </source>
</evidence>
<feature type="domain" description="Aldehyde dehydrogenase" evidence="5">
    <location>
        <begin position="12"/>
        <end position="466"/>
    </location>
</feature>
<dbReference type="Pfam" id="PF00171">
    <property type="entry name" value="Aldedh"/>
    <property type="match status" value="1"/>
</dbReference>
<dbReference type="InterPro" id="IPR016163">
    <property type="entry name" value="Ald_DH_C"/>
</dbReference>
<dbReference type="SUPFAM" id="SSF53720">
    <property type="entry name" value="ALDH-like"/>
    <property type="match status" value="1"/>
</dbReference>
<keyword evidence="7" id="KW-1185">Reference proteome</keyword>
<dbReference type="InterPro" id="IPR015590">
    <property type="entry name" value="Aldehyde_DH_dom"/>
</dbReference>
<dbReference type="OrthoDB" id="9762913at2"/>
<evidence type="ECO:0000256" key="1">
    <source>
        <dbReference type="ARBA" id="ARBA00009986"/>
    </source>
</evidence>
<evidence type="ECO:0000259" key="5">
    <source>
        <dbReference type="Pfam" id="PF00171"/>
    </source>
</evidence>
<accession>A0A347WJW7</accession>
<dbReference type="PROSITE" id="PS00687">
    <property type="entry name" value="ALDEHYDE_DEHYDR_GLU"/>
    <property type="match status" value="1"/>
</dbReference>
<comment type="similarity">
    <text evidence="1 4">Belongs to the aldehyde dehydrogenase family.</text>
</comment>
<evidence type="ECO:0000256" key="3">
    <source>
        <dbReference type="PROSITE-ProRule" id="PRU10007"/>
    </source>
</evidence>
<dbReference type="Gene3D" id="3.40.605.10">
    <property type="entry name" value="Aldehyde Dehydrogenase, Chain A, domain 1"/>
    <property type="match status" value="1"/>
</dbReference>
<gene>
    <name evidence="6" type="ORF">CL176_04805</name>
</gene>
<dbReference type="InterPro" id="IPR016161">
    <property type="entry name" value="Ald_DH/histidinol_DH"/>
</dbReference>
<dbReference type="FunFam" id="3.40.605.10:FF:000026">
    <property type="entry name" value="Aldehyde dehydrogenase, putative"/>
    <property type="match status" value="1"/>
</dbReference>
<dbReference type="CDD" id="cd07138">
    <property type="entry name" value="ALDH_CddD_SSP0762"/>
    <property type="match status" value="1"/>
</dbReference>
<dbReference type="KEGG" id="abae:CL176_04805"/>
<feature type="active site" evidence="3">
    <location>
        <position position="244"/>
    </location>
</feature>
<name>A0A347WJW7_9LACT</name>
<dbReference type="EMBL" id="CP023434">
    <property type="protein sequence ID" value="AXY25374.1"/>
    <property type="molecule type" value="Genomic_DNA"/>
</dbReference>
<dbReference type="AlphaFoldDB" id="A0A347WJW7"/>
<sequence>MIYDKFYINGQWVTPIATDTAELYNPATEEKITDIPQANESDVDKAVEAAKAAFPAWNESQPSDRIKVVRQILQGIEKRADDFAEAIIKELGSPVSFALQGQVKPAIEEIEALLEEMESFAFEGQINNAKVIKEGFGVVACITPWNYPLLQIERKIIPAILTGNTVVVKPASDTPLAAFLLAEVIDQTDLPAGVFNLITGRGSVAGDALTHHPDVAVLSFTGSTNVGSGMYEAAAPHIKKVILELGGKSALVALPQADQKAAVKQAMDTIINNQGQTCTALTRLLVPKAEYDAYKEVILDYYDQAVVIGDVRDEATTVGSMVSKNQFDTVMEYIDIGKEEGAEILVGGQAVDRVGYYIEPTVFVNVKNDMRIAQEEIFGPVLAVITYETVEEAIELANDTVYGLSGAVVGPEQAEAEDVARKLRTGNIFVNNGARNRKAPFGGYKQSGLGRENGRYGLEDYVEIKALFL</sequence>
<dbReference type="PANTHER" id="PTHR42804:SF1">
    <property type="entry name" value="ALDEHYDE DEHYDROGENASE-RELATED"/>
    <property type="match status" value="1"/>
</dbReference>
<proteinExistence type="inferred from homology"/>
<organism evidence="6 7">
    <name type="scientific">Suicoccus acidiformans</name>
    <dbReference type="NCBI Taxonomy" id="2036206"/>
    <lineage>
        <taxon>Bacteria</taxon>
        <taxon>Bacillati</taxon>
        <taxon>Bacillota</taxon>
        <taxon>Bacilli</taxon>
        <taxon>Lactobacillales</taxon>
        <taxon>Aerococcaceae</taxon>
        <taxon>Suicoccus</taxon>
    </lineage>
</organism>
<keyword evidence="2 4" id="KW-0560">Oxidoreductase</keyword>